<dbReference type="PANTHER" id="PTHR43168">
    <property type="entry name" value="50S RIBOSOMAL PROTEIN L33, CHLOROPLASTIC"/>
    <property type="match status" value="1"/>
</dbReference>
<dbReference type="GO" id="GO:0005737">
    <property type="term" value="C:cytoplasm"/>
    <property type="evidence" value="ECO:0007669"/>
    <property type="project" value="UniProtKB-ARBA"/>
</dbReference>
<dbReference type="InterPro" id="IPR038584">
    <property type="entry name" value="Ribosomal_bL33_sf"/>
</dbReference>
<dbReference type="NCBIfam" id="TIGR01023">
    <property type="entry name" value="rpmG_bact"/>
    <property type="match status" value="1"/>
</dbReference>
<sequence length="59" mass="6719">MASKKKGPRNVIGLKCSESGVINYITSKNKNNTKEKIKLMKYSPQLRKKTLHVETSKLK</sequence>
<dbReference type="GO" id="GO:0006412">
    <property type="term" value="P:translation"/>
    <property type="evidence" value="ECO:0007669"/>
    <property type="project" value="UniProtKB-UniRule"/>
</dbReference>
<evidence type="ECO:0000313" key="6">
    <source>
        <dbReference type="EMBL" id="KKR71770.1"/>
    </source>
</evidence>
<evidence type="ECO:0000313" key="7">
    <source>
        <dbReference type="Proteomes" id="UP000034664"/>
    </source>
</evidence>
<dbReference type="Pfam" id="PF00471">
    <property type="entry name" value="Ribosomal_L33"/>
    <property type="match status" value="1"/>
</dbReference>
<dbReference type="AlphaFoldDB" id="A0A0G0VIG8"/>
<evidence type="ECO:0000256" key="2">
    <source>
        <dbReference type="ARBA" id="ARBA00022980"/>
    </source>
</evidence>
<dbReference type="Gene3D" id="2.20.28.120">
    <property type="entry name" value="Ribosomal protein L33"/>
    <property type="match status" value="1"/>
</dbReference>
<protein>
    <recommendedName>
        <fullName evidence="4 5">Large ribosomal subunit protein bL33</fullName>
    </recommendedName>
</protein>
<gene>
    <name evidence="5" type="primary">rpmG</name>
    <name evidence="6" type="ORF">UU14_C0019G0015</name>
</gene>
<dbReference type="HAMAP" id="MF_00294">
    <property type="entry name" value="Ribosomal_bL33"/>
    <property type="match status" value="1"/>
</dbReference>
<dbReference type="GO" id="GO:1990904">
    <property type="term" value="C:ribonucleoprotein complex"/>
    <property type="evidence" value="ECO:0007669"/>
    <property type="project" value="UniProtKB-KW"/>
</dbReference>
<keyword evidence="3 5" id="KW-0687">Ribonucleoprotein</keyword>
<dbReference type="InterPro" id="IPR001705">
    <property type="entry name" value="Ribosomal_bL33"/>
</dbReference>
<evidence type="ECO:0000256" key="3">
    <source>
        <dbReference type="ARBA" id="ARBA00023274"/>
    </source>
</evidence>
<dbReference type="PANTHER" id="PTHR43168:SF2">
    <property type="entry name" value="LARGE RIBOSOMAL SUBUNIT PROTEIN BL33C"/>
    <property type="match status" value="1"/>
</dbReference>
<evidence type="ECO:0000256" key="1">
    <source>
        <dbReference type="ARBA" id="ARBA00007596"/>
    </source>
</evidence>
<dbReference type="Proteomes" id="UP000034664">
    <property type="component" value="Unassembled WGS sequence"/>
</dbReference>
<dbReference type="NCBIfam" id="NF001860">
    <property type="entry name" value="PRK00595.1"/>
    <property type="match status" value="1"/>
</dbReference>
<dbReference type="GO" id="GO:0003735">
    <property type="term" value="F:structural constituent of ribosome"/>
    <property type="evidence" value="ECO:0007669"/>
    <property type="project" value="InterPro"/>
</dbReference>
<dbReference type="GO" id="GO:0005840">
    <property type="term" value="C:ribosome"/>
    <property type="evidence" value="ECO:0007669"/>
    <property type="project" value="UniProtKB-KW"/>
</dbReference>
<keyword evidence="2 5" id="KW-0689">Ribosomal protein</keyword>
<evidence type="ECO:0000256" key="4">
    <source>
        <dbReference type="ARBA" id="ARBA00035176"/>
    </source>
</evidence>
<comment type="similarity">
    <text evidence="1 5">Belongs to the bacterial ribosomal protein bL33 family.</text>
</comment>
<dbReference type="InterPro" id="IPR011332">
    <property type="entry name" value="Ribosomal_zn-bd"/>
</dbReference>
<name>A0A0G0VIG8_9BACT</name>
<dbReference type="NCBIfam" id="NF001764">
    <property type="entry name" value="PRK00504.1"/>
    <property type="match status" value="1"/>
</dbReference>
<proteinExistence type="inferred from homology"/>
<comment type="caution">
    <text evidence="6">The sequence shown here is derived from an EMBL/GenBank/DDBJ whole genome shotgun (WGS) entry which is preliminary data.</text>
</comment>
<organism evidence="6 7">
    <name type="scientific">Candidatus Roizmanbacteria bacterium GW2011_GWB1_40_7</name>
    <dbReference type="NCBI Taxonomy" id="1618482"/>
    <lineage>
        <taxon>Bacteria</taxon>
        <taxon>Candidatus Roizmaniibacteriota</taxon>
    </lineage>
</organism>
<dbReference type="EMBL" id="LBZM01000019">
    <property type="protein sequence ID" value="KKR71770.1"/>
    <property type="molecule type" value="Genomic_DNA"/>
</dbReference>
<reference evidence="6 7" key="1">
    <citation type="journal article" date="2015" name="Nature">
        <title>rRNA introns, odd ribosomes, and small enigmatic genomes across a large radiation of phyla.</title>
        <authorList>
            <person name="Brown C.T."/>
            <person name="Hug L.A."/>
            <person name="Thomas B.C."/>
            <person name="Sharon I."/>
            <person name="Castelle C.J."/>
            <person name="Singh A."/>
            <person name="Wilkins M.J."/>
            <person name="Williams K.H."/>
            <person name="Banfield J.F."/>
        </authorList>
    </citation>
    <scope>NUCLEOTIDE SEQUENCE [LARGE SCALE GENOMIC DNA]</scope>
</reference>
<evidence type="ECO:0000256" key="5">
    <source>
        <dbReference type="HAMAP-Rule" id="MF_00294"/>
    </source>
</evidence>
<accession>A0A0G0VIG8</accession>
<dbReference type="SUPFAM" id="SSF57829">
    <property type="entry name" value="Zn-binding ribosomal proteins"/>
    <property type="match status" value="1"/>
</dbReference>